<evidence type="ECO:0000256" key="8">
    <source>
        <dbReference type="ARBA" id="ARBA00023136"/>
    </source>
</evidence>
<keyword evidence="5" id="KW-0677">Repeat</keyword>
<dbReference type="SUPFAM" id="SSF48452">
    <property type="entry name" value="TPR-like"/>
    <property type="match status" value="1"/>
</dbReference>
<evidence type="ECO:0000256" key="9">
    <source>
        <dbReference type="PROSITE-ProRule" id="PRU00339"/>
    </source>
</evidence>
<dbReference type="Pfam" id="PF14559">
    <property type="entry name" value="TPR_19"/>
    <property type="match status" value="1"/>
</dbReference>
<dbReference type="GO" id="GO:0012505">
    <property type="term" value="C:endomembrane system"/>
    <property type="evidence" value="ECO:0007669"/>
    <property type="project" value="UniProtKB-SubCell"/>
</dbReference>
<name>A0A9X3J5W4_9BACT</name>
<gene>
    <name evidence="13" type="ORF">OU798_10815</name>
</gene>
<dbReference type="Pfam" id="PF02366">
    <property type="entry name" value="PMT"/>
    <property type="match status" value="1"/>
</dbReference>
<proteinExistence type="predicted"/>
<feature type="transmembrane region" description="Helical" evidence="11">
    <location>
        <begin position="150"/>
        <end position="166"/>
    </location>
</feature>
<dbReference type="GO" id="GO:0000030">
    <property type="term" value="F:mannosyltransferase activity"/>
    <property type="evidence" value="ECO:0007669"/>
    <property type="project" value="InterPro"/>
</dbReference>
<feature type="transmembrane region" description="Helical" evidence="11">
    <location>
        <begin position="178"/>
        <end position="206"/>
    </location>
</feature>
<evidence type="ECO:0000313" key="13">
    <source>
        <dbReference type="EMBL" id="MCY1720838.1"/>
    </source>
</evidence>
<evidence type="ECO:0000256" key="6">
    <source>
        <dbReference type="ARBA" id="ARBA00022803"/>
    </source>
</evidence>
<dbReference type="PANTHER" id="PTHR44943">
    <property type="entry name" value="CELLULOSE SYNTHASE OPERON PROTEIN C"/>
    <property type="match status" value="1"/>
</dbReference>
<dbReference type="Pfam" id="PF13181">
    <property type="entry name" value="TPR_8"/>
    <property type="match status" value="1"/>
</dbReference>
<dbReference type="RefSeq" id="WP_343333171.1">
    <property type="nucleotide sequence ID" value="NZ_JAPOHD010000022.1"/>
</dbReference>
<feature type="transmembrane region" description="Helical" evidence="11">
    <location>
        <begin position="353"/>
        <end position="371"/>
    </location>
</feature>
<dbReference type="Gene3D" id="1.25.40.10">
    <property type="entry name" value="Tetratricopeptide repeat domain"/>
    <property type="match status" value="1"/>
</dbReference>
<keyword evidence="8 11" id="KW-0472">Membrane</keyword>
<reference evidence="13" key="1">
    <citation type="submission" date="2022-11" db="EMBL/GenBank/DDBJ databases">
        <title>Marilongibacter aestuarii gen. nov., sp. nov., isolated from tidal flat sediment.</title>
        <authorList>
            <person name="Jiayan W."/>
        </authorList>
    </citation>
    <scope>NUCLEOTIDE SEQUENCE</scope>
    <source>
        <strain evidence="13">Z1-6</strain>
    </source>
</reference>
<evidence type="ECO:0000256" key="3">
    <source>
        <dbReference type="ARBA" id="ARBA00022679"/>
    </source>
</evidence>
<sequence length="848" mass="97805">MNIKDTFKSTKNLFWGISVLLLILMAVMSQSSGSSGDEYVNYDHSEFVYNYYKTFGQDTTALNTPKTKLKYYGQAFDNMTYVINRWFNIGNYYESRHLLNSISGWLLILFTGLAASLVFGWQAGILTLLLMFFSPLILGHSWNNPKDIPFAFTYTFTLYFLIRFLIELPKRKVSTLIFLGFGIAASISIRIGGLILIPYIFLFTGLHYITKKSFYTKMGFNHAFKTILILTGVSIIGYGGGLLLWPYALEGPLKNPIDSLQQMTNFEVGLNQLFEGEIQLSQNISWYYGIKYIFIKSPLIITVGAFLFIALAVFRKDLKHKYIFFSLLLFAFIFPIAYTIYKDSNLYGGCRHLLWTYSPIVILAAGGFDFFLKKENKYIKYGTIAVIAILLFHPVKHTFKNHPLQYVYYNQLVGGTKGAYGNYEMDYYYHSLRDGADWLIDNELGDDSIIIATNHSRITEYYFRNYPQVKVIYSRFYEKGKEDWDYAIWANTHITPLQLEKGYWPPKKTIYTMDVDGVPVGAVVKRISDEDLKGFEALKKNKRTEAKNHFKNFLEIYPENEEVLEGYARIMLQERKLDSTLIYADSSIIYNPRQIGAWLLKTSALNTQKKYSEALSASNEMLEIKDDFAEGQFQKGFALKNLNKPNEALKAFQKATAYKKEYYQAMIQMGEILMNYKNYKKAIPIYDQILKYKENDLYATVCKAKCNHLQKDNIEAEKLLNTISERNQRNFEVVKAKCRIAMGKNDMNSAGTYLNMARNINNNAELFVLRGMYVMRQNRADLAKQYFEKAKELDPTNREAQDLLKSIQTKSTTVAASQNTTSEPKQQQSIMFQKPKPKKTSPITIPAK</sequence>
<dbReference type="PROSITE" id="PS50005">
    <property type="entry name" value="TPR"/>
    <property type="match status" value="2"/>
</dbReference>
<evidence type="ECO:0000259" key="12">
    <source>
        <dbReference type="Pfam" id="PF02366"/>
    </source>
</evidence>
<evidence type="ECO:0000256" key="1">
    <source>
        <dbReference type="ARBA" id="ARBA00004127"/>
    </source>
</evidence>
<feature type="transmembrane region" description="Helical" evidence="11">
    <location>
        <begin position="105"/>
        <end position="138"/>
    </location>
</feature>
<dbReference type="GO" id="GO:0016020">
    <property type="term" value="C:membrane"/>
    <property type="evidence" value="ECO:0007669"/>
    <property type="project" value="InterPro"/>
</dbReference>
<organism evidence="13 14">
    <name type="scientific">Draconibacterium aestuarii</name>
    <dbReference type="NCBI Taxonomy" id="2998507"/>
    <lineage>
        <taxon>Bacteria</taxon>
        <taxon>Pseudomonadati</taxon>
        <taxon>Bacteroidota</taxon>
        <taxon>Bacteroidia</taxon>
        <taxon>Marinilabiliales</taxon>
        <taxon>Prolixibacteraceae</taxon>
        <taxon>Draconibacterium</taxon>
    </lineage>
</organism>
<keyword evidence="4 11" id="KW-0812">Transmembrane</keyword>
<dbReference type="PANTHER" id="PTHR44943:SF8">
    <property type="entry name" value="TPR REPEAT-CONTAINING PROTEIN MJ0263"/>
    <property type="match status" value="1"/>
</dbReference>
<feature type="transmembrane region" description="Helical" evidence="11">
    <location>
        <begin position="378"/>
        <end position="395"/>
    </location>
</feature>
<evidence type="ECO:0000256" key="11">
    <source>
        <dbReference type="SAM" id="Phobius"/>
    </source>
</evidence>
<dbReference type="InterPro" id="IPR003342">
    <property type="entry name" value="ArnT-like_N"/>
</dbReference>
<keyword evidence="14" id="KW-1185">Reference proteome</keyword>
<evidence type="ECO:0000256" key="5">
    <source>
        <dbReference type="ARBA" id="ARBA00022737"/>
    </source>
</evidence>
<feature type="repeat" description="TPR" evidence="9">
    <location>
        <begin position="663"/>
        <end position="696"/>
    </location>
</feature>
<evidence type="ECO:0000256" key="2">
    <source>
        <dbReference type="ARBA" id="ARBA00022676"/>
    </source>
</evidence>
<evidence type="ECO:0000256" key="4">
    <source>
        <dbReference type="ARBA" id="ARBA00022692"/>
    </source>
</evidence>
<feature type="compositionally biased region" description="Polar residues" evidence="10">
    <location>
        <begin position="806"/>
        <end position="831"/>
    </location>
</feature>
<feature type="repeat" description="TPR" evidence="9">
    <location>
        <begin position="764"/>
        <end position="797"/>
    </location>
</feature>
<keyword evidence="7 11" id="KW-1133">Transmembrane helix</keyword>
<evidence type="ECO:0000256" key="7">
    <source>
        <dbReference type="ARBA" id="ARBA00022989"/>
    </source>
</evidence>
<comment type="caution">
    <text evidence="13">The sequence shown here is derived from an EMBL/GenBank/DDBJ whole genome shotgun (WGS) entry which is preliminary data.</text>
</comment>
<accession>A0A9X3J5W4</accession>
<feature type="transmembrane region" description="Helical" evidence="11">
    <location>
        <begin position="293"/>
        <end position="315"/>
    </location>
</feature>
<feature type="transmembrane region" description="Helical" evidence="11">
    <location>
        <begin position="322"/>
        <end position="341"/>
    </location>
</feature>
<keyword evidence="3" id="KW-0808">Transferase</keyword>
<dbReference type="AlphaFoldDB" id="A0A9X3J5W4"/>
<keyword evidence="2" id="KW-0328">Glycosyltransferase</keyword>
<feature type="region of interest" description="Disordered" evidence="10">
    <location>
        <begin position="801"/>
        <end position="848"/>
    </location>
</feature>
<dbReference type="GO" id="GO:0006493">
    <property type="term" value="P:protein O-linked glycosylation"/>
    <property type="evidence" value="ECO:0007669"/>
    <property type="project" value="InterPro"/>
</dbReference>
<dbReference type="InterPro" id="IPR011990">
    <property type="entry name" value="TPR-like_helical_dom_sf"/>
</dbReference>
<protein>
    <submittedName>
        <fullName evidence="13">Phospholipid carrier-dependent glycosyltransferase</fullName>
    </submittedName>
</protein>
<feature type="domain" description="ArnT-like N-terminal" evidence="12">
    <location>
        <begin position="84"/>
        <end position="238"/>
    </location>
</feature>
<evidence type="ECO:0000256" key="10">
    <source>
        <dbReference type="SAM" id="MobiDB-lite"/>
    </source>
</evidence>
<dbReference type="SMART" id="SM00028">
    <property type="entry name" value="TPR"/>
    <property type="match status" value="5"/>
</dbReference>
<dbReference type="InterPro" id="IPR051685">
    <property type="entry name" value="Ycf3/AcsC/BcsC/TPR_MFPF"/>
</dbReference>
<dbReference type="InterPro" id="IPR019734">
    <property type="entry name" value="TPR_rpt"/>
</dbReference>
<feature type="transmembrane region" description="Helical" evidence="11">
    <location>
        <begin position="227"/>
        <end position="248"/>
    </location>
</feature>
<dbReference type="EMBL" id="JAPOHD010000022">
    <property type="protein sequence ID" value="MCY1720838.1"/>
    <property type="molecule type" value="Genomic_DNA"/>
</dbReference>
<comment type="subcellular location">
    <subcellularLocation>
        <location evidence="1">Endomembrane system</location>
        <topology evidence="1">Multi-pass membrane protein</topology>
    </subcellularLocation>
</comment>
<keyword evidence="6 9" id="KW-0802">TPR repeat</keyword>
<dbReference type="Proteomes" id="UP001145087">
    <property type="component" value="Unassembled WGS sequence"/>
</dbReference>
<evidence type="ECO:0000313" key="14">
    <source>
        <dbReference type="Proteomes" id="UP001145087"/>
    </source>
</evidence>